<dbReference type="Proteomes" id="UP000178912">
    <property type="component" value="Unassembled WGS sequence"/>
</dbReference>
<keyword evidence="3" id="KW-1185">Reference proteome</keyword>
<evidence type="ECO:0000256" key="1">
    <source>
        <dbReference type="SAM" id="MobiDB-lite"/>
    </source>
</evidence>
<organism evidence="2 3">
    <name type="scientific">Rhynchosporium agropyri</name>
    <dbReference type="NCBI Taxonomy" id="914238"/>
    <lineage>
        <taxon>Eukaryota</taxon>
        <taxon>Fungi</taxon>
        <taxon>Dikarya</taxon>
        <taxon>Ascomycota</taxon>
        <taxon>Pezizomycotina</taxon>
        <taxon>Leotiomycetes</taxon>
        <taxon>Helotiales</taxon>
        <taxon>Ploettnerulaceae</taxon>
        <taxon>Rhynchosporium</taxon>
    </lineage>
</organism>
<feature type="compositionally biased region" description="Basic and acidic residues" evidence="1">
    <location>
        <begin position="95"/>
        <end position="111"/>
    </location>
</feature>
<feature type="region of interest" description="Disordered" evidence="1">
    <location>
        <begin position="90"/>
        <end position="226"/>
    </location>
</feature>
<proteinExistence type="predicted"/>
<gene>
    <name evidence="2" type="ORF">RAG0_16159</name>
</gene>
<dbReference type="EMBL" id="FJUX01000157">
    <property type="protein sequence ID" value="CZT12285.1"/>
    <property type="molecule type" value="Genomic_DNA"/>
</dbReference>
<sequence length="310" mass="34201">MDIEMTGAGLHKQQPHTAARPFEPKQSIPDIPFDGSIRKRKNLAELANKGGALDNDERVKAWKMQHVDSRGSSIQREHRNDIRSIKFGTDNLRPLVDHPRNQEDRVQDAHRGLPARFASGPARRRRRGSSNSLSNRCSKDDGPSSSESFENDANQSSGFREDGSGGLSVTKETSTQDMTSDMSGGIVGGSYPGVEAMDWQSTTERPRISRRNSGDVLPPKASTANDCTQNTTIDSHRAEIFQMNTAERTKKNGLTQSISQGMALGSPVMGLSDIANSDVAKQRDSPIIRVRSEFQIHFQVLQNYLRVNQG</sequence>
<name>A0A1E1LP71_9HELO</name>
<feature type="compositionally biased region" description="Polar residues" evidence="1">
    <location>
        <begin position="143"/>
        <end position="158"/>
    </location>
</feature>
<feature type="compositionally biased region" description="Polar residues" evidence="1">
    <location>
        <begin position="170"/>
        <end position="182"/>
    </location>
</feature>
<evidence type="ECO:0000313" key="2">
    <source>
        <dbReference type="EMBL" id="CZT12285.1"/>
    </source>
</evidence>
<protein>
    <submittedName>
        <fullName evidence="2">Uncharacterized protein</fullName>
    </submittedName>
</protein>
<evidence type="ECO:0000313" key="3">
    <source>
        <dbReference type="Proteomes" id="UP000178912"/>
    </source>
</evidence>
<feature type="region of interest" description="Disordered" evidence="1">
    <location>
        <begin position="1"/>
        <end position="36"/>
    </location>
</feature>
<dbReference type="AlphaFoldDB" id="A0A1E1LP71"/>
<reference evidence="3" key="1">
    <citation type="submission" date="2016-03" db="EMBL/GenBank/DDBJ databases">
        <authorList>
            <person name="Guldener U."/>
        </authorList>
    </citation>
    <scope>NUCLEOTIDE SEQUENCE [LARGE SCALE GENOMIC DNA]</scope>
    <source>
        <strain evidence="3">04CH-RAC-A.6.1</strain>
    </source>
</reference>
<accession>A0A1E1LP71</accession>